<proteinExistence type="predicted"/>
<dbReference type="RefSeq" id="XP_030615600.1">
    <property type="nucleotide sequence ID" value="XM_030759740.1"/>
</dbReference>
<dbReference type="KEGG" id="dle:115801696"/>
<feature type="compositionally biased region" description="Polar residues" evidence="1">
    <location>
        <begin position="87"/>
        <end position="98"/>
    </location>
</feature>
<evidence type="ECO:0000256" key="1">
    <source>
        <dbReference type="SAM" id="MobiDB-lite"/>
    </source>
</evidence>
<gene>
    <name evidence="3" type="primary">LOC115801696</name>
</gene>
<feature type="compositionally biased region" description="Basic and acidic residues" evidence="1">
    <location>
        <begin position="102"/>
        <end position="112"/>
    </location>
</feature>
<keyword evidence="2" id="KW-1185">Reference proteome</keyword>
<evidence type="ECO:0000313" key="2">
    <source>
        <dbReference type="Proteomes" id="UP000248483"/>
    </source>
</evidence>
<protein>
    <submittedName>
        <fullName evidence="3">Pollen-specific leucine-rich repeat extensin-like protein 2</fullName>
    </submittedName>
</protein>
<dbReference type="InParanoid" id="A0A7F8K515"/>
<sequence length="152" mass="16572">MTPSPRPPLAQEGDPSKLPPTGTPHSKEPHNLSPHPGHSPQQVQEEKVREVKLPFIRPPVQELATQAAPDPPEEGEVQVVKLPQIPTPFSEQLPQNTGALPHDLRPAKERRAPKAGHSSIKKIPDVQALPPNQEPVQQTGARKKKNPIHGDS</sequence>
<name>A0A7F8K515_DELLE</name>
<dbReference type="AlphaFoldDB" id="A0A7F8K515"/>
<dbReference type="Proteomes" id="UP000248483">
    <property type="component" value="Unplaced"/>
</dbReference>
<organism evidence="2 3">
    <name type="scientific">Delphinapterus leucas</name>
    <name type="common">Beluga whale</name>
    <dbReference type="NCBI Taxonomy" id="9749"/>
    <lineage>
        <taxon>Eukaryota</taxon>
        <taxon>Metazoa</taxon>
        <taxon>Chordata</taxon>
        <taxon>Craniata</taxon>
        <taxon>Vertebrata</taxon>
        <taxon>Euteleostomi</taxon>
        <taxon>Mammalia</taxon>
        <taxon>Eutheria</taxon>
        <taxon>Laurasiatheria</taxon>
        <taxon>Artiodactyla</taxon>
        <taxon>Whippomorpha</taxon>
        <taxon>Cetacea</taxon>
        <taxon>Odontoceti</taxon>
        <taxon>Monodontidae</taxon>
        <taxon>Delphinapterus</taxon>
    </lineage>
</organism>
<reference evidence="3" key="1">
    <citation type="submission" date="2025-08" db="UniProtKB">
        <authorList>
            <consortium name="RefSeq"/>
        </authorList>
    </citation>
    <scope>IDENTIFICATION</scope>
    <source>
        <tissue evidence="3">Blood</tissue>
    </source>
</reference>
<evidence type="ECO:0000313" key="3">
    <source>
        <dbReference type="RefSeq" id="XP_030615600.1"/>
    </source>
</evidence>
<feature type="compositionally biased region" description="Basic residues" evidence="1">
    <location>
        <begin position="141"/>
        <end position="152"/>
    </location>
</feature>
<feature type="region of interest" description="Disordered" evidence="1">
    <location>
        <begin position="1"/>
        <end position="152"/>
    </location>
</feature>
<accession>A0A7F8K515</accession>
<dbReference type="GeneID" id="115801696"/>